<proteinExistence type="predicted"/>
<dbReference type="EMBL" id="AGUE01000117">
    <property type="protein sequence ID" value="EHK99389.1"/>
    <property type="molecule type" value="Genomic_DNA"/>
</dbReference>
<organism evidence="1 2">
    <name type="scientific">Glarea lozoyensis (strain ATCC 74030 / MF5533)</name>
    <dbReference type="NCBI Taxonomy" id="1104152"/>
    <lineage>
        <taxon>Eukaryota</taxon>
        <taxon>Fungi</taxon>
        <taxon>Dikarya</taxon>
        <taxon>Ascomycota</taxon>
        <taxon>Pezizomycotina</taxon>
        <taxon>Leotiomycetes</taxon>
        <taxon>Helotiales</taxon>
        <taxon>Helotiaceae</taxon>
        <taxon>Glarea</taxon>
    </lineage>
</organism>
<sequence length="34" mass="3701">MMRAAAKEALDNFRHKENENSTGCFTGLPSCPAC</sequence>
<evidence type="ECO:0000313" key="2">
    <source>
        <dbReference type="Proteomes" id="UP000005446"/>
    </source>
</evidence>
<comment type="caution">
    <text evidence="1">The sequence shown here is derived from an EMBL/GenBank/DDBJ whole genome shotgun (WGS) entry which is preliminary data.</text>
</comment>
<keyword evidence="2" id="KW-1185">Reference proteome</keyword>
<reference evidence="1 2" key="1">
    <citation type="journal article" date="2012" name="Eukaryot. Cell">
        <title>Genome sequence of the fungus Glarea lozoyensis: the first genome sequence of a species from the Helotiaceae family.</title>
        <authorList>
            <person name="Youssar L."/>
            <person name="Gruening B.A."/>
            <person name="Erxleben A."/>
            <person name="Guenther S."/>
            <person name="Huettel W."/>
        </authorList>
    </citation>
    <scope>NUCLEOTIDE SEQUENCE [LARGE SCALE GENOMIC DNA]</scope>
    <source>
        <strain evidence="2">ATCC 74030 / MF5533</strain>
    </source>
</reference>
<protein>
    <submittedName>
        <fullName evidence="1">Uncharacterized protein</fullName>
    </submittedName>
</protein>
<dbReference type="InParanoid" id="H0EPU7"/>
<name>H0EPU7_GLAL7</name>
<dbReference type="HOGENOM" id="CLU_3377210_0_0_1"/>
<accession>H0EPU7</accession>
<gene>
    <name evidence="1" type="ORF">M7I_4685</name>
</gene>
<dbReference type="Proteomes" id="UP000005446">
    <property type="component" value="Unassembled WGS sequence"/>
</dbReference>
<dbReference type="AlphaFoldDB" id="H0EPU7"/>
<evidence type="ECO:0000313" key="1">
    <source>
        <dbReference type="EMBL" id="EHK99389.1"/>
    </source>
</evidence>